<proteinExistence type="predicted"/>
<sequence length="204" mass="22148">MSNSIYSFLLFKALYAPKAAFARLVAEDPAPLRILFRYSLWLLLLPPLFSFVGASQFGWRLGATEPLFMENEALALISIGYFCILFFGLVTTALISRWMADTYGANASFGRHVALITIVGEPLAVASAAHLFPDVFLNALVLIPTTIWAMYLLYTGIPLALDIPSERGMLMASSLVGWLLVAAVSLLGISMSLWTLGVGPLLGV</sequence>
<dbReference type="InterPro" id="IPR006977">
    <property type="entry name" value="Yip1_dom"/>
</dbReference>
<comment type="caution">
    <text evidence="7">The sequence shown here is derived from an EMBL/GenBank/DDBJ whole genome shotgun (WGS) entry which is preliminary data.</text>
</comment>
<organism evidence="7 8">
    <name type="scientific">OM182 bacterium BACL3 MAG-120619-bin3</name>
    <dbReference type="NCBI Taxonomy" id="1655593"/>
    <lineage>
        <taxon>Bacteria</taxon>
        <taxon>Pseudomonadati</taxon>
        <taxon>Pseudomonadota</taxon>
        <taxon>Gammaproteobacteria</taxon>
        <taxon>OMG group</taxon>
        <taxon>OM182 clade</taxon>
    </lineage>
</organism>
<keyword evidence="2 5" id="KW-0812">Transmembrane</keyword>
<feature type="transmembrane region" description="Helical" evidence="5">
    <location>
        <begin position="112"/>
        <end position="129"/>
    </location>
</feature>
<reference evidence="7 8" key="1">
    <citation type="submission" date="2015-10" db="EMBL/GenBank/DDBJ databases">
        <title>Metagenome-Assembled Genomes uncover a global brackish microbiome.</title>
        <authorList>
            <person name="Hugerth L.W."/>
            <person name="Larsson J."/>
            <person name="Alneberg J."/>
            <person name="Lindh M.V."/>
            <person name="Legrand C."/>
            <person name="Pinhassi J."/>
            <person name="Andersson A.F."/>
        </authorList>
    </citation>
    <scope>NUCLEOTIDE SEQUENCE [LARGE SCALE GENOMIC DNA]</scope>
    <source>
        <strain evidence="7">BACL22 MAG-120619-bin3</strain>
    </source>
</reference>
<dbReference type="Pfam" id="PF04893">
    <property type="entry name" value="Yip1"/>
    <property type="match status" value="1"/>
</dbReference>
<evidence type="ECO:0000256" key="4">
    <source>
        <dbReference type="ARBA" id="ARBA00023136"/>
    </source>
</evidence>
<feature type="transmembrane region" description="Helical" evidence="5">
    <location>
        <begin position="38"/>
        <end position="59"/>
    </location>
</feature>
<dbReference type="EMBL" id="LICD01000100">
    <property type="protein sequence ID" value="KRO80640.1"/>
    <property type="molecule type" value="Genomic_DNA"/>
</dbReference>
<comment type="subcellular location">
    <subcellularLocation>
        <location evidence="1">Membrane</location>
        <topology evidence="1">Multi-pass membrane protein</topology>
    </subcellularLocation>
</comment>
<name>A0A0R2T628_9GAMM</name>
<keyword evidence="4 5" id="KW-0472">Membrane</keyword>
<evidence type="ECO:0000259" key="6">
    <source>
        <dbReference type="Pfam" id="PF04893"/>
    </source>
</evidence>
<evidence type="ECO:0000313" key="8">
    <source>
        <dbReference type="Proteomes" id="UP000051242"/>
    </source>
</evidence>
<dbReference type="Proteomes" id="UP000051242">
    <property type="component" value="Unassembled WGS sequence"/>
</dbReference>
<evidence type="ECO:0000256" key="1">
    <source>
        <dbReference type="ARBA" id="ARBA00004141"/>
    </source>
</evidence>
<keyword evidence="3 5" id="KW-1133">Transmembrane helix</keyword>
<protein>
    <recommendedName>
        <fullName evidence="6">Yip1 domain-containing protein</fullName>
    </recommendedName>
</protein>
<feature type="transmembrane region" description="Helical" evidence="5">
    <location>
        <begin position="79"/>
        <end position="100"/>
    </location>
</feature>
<feature type="transmembrane region" description="Helical" evidence="5">
    <location>
        <begin position="135"/>
        <end position="154"/>
    </location>
</feature>
<gene>
    <name evidence="7" type="ORF">ABR85_12285</name>
</gene>
<accession>A0A0R2T628</accession>
<evidence type="ECO:0000313" key="7">
    <source>
        <dbReference type="EMBL" id="KRO80640.1"/>
    </source>
</evidence>
<evidence type="ECO:0000256" key="5">
    <source>
        <dbReference type="SAM" id="Phobius"/>
    </source>
</evidence>
<feature type="transmembrane region" description="Helical" evidence="5">
    <location>
        <begin position="175"/>
        <end position="196"/>
    </location>
</feature>
<dbReference type="GO" id="GO:0016020">
    <property type="term" value="C:membrane"/>
    <property type="evidence" value="ECO:0007669"/>
    <property type="project" value="UniProtKB-SubCell"/>
</dbReference>
<dbReference type="AlphaFoldDB" id="A0A0R2T628"/>
<feature type="transmembrane region" description="Helical" evidence="5">
    <location>
        <begin position="6"/>
        <end position="26"/>
    </location>
</feature>
<feature type="domain" description="Yip1" evidence="6">
    <location>
        <begin position="13"/>
        <end position="185"/>
    </location>
</feature>
<evidence type="ECO:0000256" key="3">
    <source>
        <dbReference type="ARBA" id="ARBA00022989"/>
    </source>
</evidence>
<evidence type="ECO:0000256" key="2">
    <source>
        <dbReference type="ARBA" id="ARBA00022692"/>
    </source>
</evidence>